<proteinExistence type="predicted"/>
<gene>
    <name evidence="1" type="ORF">EP57_04845</name>
</gene>
<dbReference type="AlphaFoldDB" id="A0A099WAI1"/>
<dbReference type="RefSeq" id="WP_036084668.1">
    <property type="nucleotide sequence ID" value="NZ_CBCSHQ010000001.1"/>
</dbReference>
<comment type="caution">
    <text evidence="1">The sequence shown here is derived from an EMBL/GenBank/DDBJ whole genome shotgun (WGS) entry which is preliminary data.</text>
</comment>
<dbReference type="Proteomes" id="UP000029844">
    <property type="component" value="Unassembled WGS sequence"/>
</dbReference>
<accession>A0A099WAI1</accession>
<dbReference type="GeneID" id="58716732"/>
<organism evidence="1 2">
    <name type="scientific">Listeria booriae</name>
    <dbReference type="NCBI Taxonomy" id="1552123"/>
    <lineage>
        <taxon>Bacteria</taxon>
        <taxon>Bacillati</taxon>
        <taxon>Bacillota</taxon>
        <taxon>Bacilli</taxon>
        <taxon>Bacillales</taxon>
        <taxon>Listeriaceae</taxon>
        <taxon>Listeria</taxon>
    </lineage>
</organism>
<sequence>MGRFLSSLLLVCLIGVFLLGFIFNPGLFMLGFVGIILEVLLALLLCALFFYFMELIERNKVKWVYTLNGVLLFITFLLGGVIWGDIEITSDSIIQYFLFIVLLLVTLGLLYVYDRFLQHILLFVLIQVLLICDFLIYLYLGFGWIFGS</sequence>
<protein>
    <submittedName>
        <fullName evidence="1">Uncharacterized protein</fullName>
    </submittedName>
</protein>
<keyword evidence="2" id="KW-1185">Reference proteome</keyword>
<evidence type="ECO:0000313" key="1">
    <source>
        <dbReference type="EMBL" id="KGL42789.1"/>
    </source>
</evidence>
<evidence type="ECO:0000313" key="2">
    <source>
        <dbReference type="Proteomes" id="UP000029844"/>
    </source>
</evidence>
<reference evidence="1 2" key="1">
    <citation type="submission" date="2014-05" db="EMBL/GenBank/DDBJ databases">
        <title>Novel Listeriaceae from food processing environments.</title>
        <authorList>
            <person name="den Bakker H.C."/>
        </authorList>
    </citation>
    <scope>NUCLEOTIDE SEQUENCE [LARGE SCALE GENOMIC DNA]</scope>
    <source>
        <strain evidence="1 2">FSL A5-0281</strain>
    </source>
</reference>
<dbReference type="EMBL" id="JNFA01000011">
    <property type="protein sequence ID" value="KGL42789.1"/>
    <property type="molecule type" value="Genomic_DNA"/>
</dbReference>
<name>A0A099WAI1_9LIST</name>